<accession>A0AA42CGC3</accession>
<evidence type="ECO:0000313" key="2">
    <source>
        <dbReference type="Proteomes" id="UP001165679"/>
    </source>
</evidence>
<reference evidence="1" key="2">
    <citation type="submission" date="2022-10" db="EMBL/GenBank/DDBJ databases">
        <authorList>
            <person name="Trinh H.N."/>
        </authorList>
    </citation>
    <scope>NUCLEOTIDE SEQUENCE</scope>
    <source>
        <strain evidence="1">RN2-1</strain>
    </source>
</reference>
<dbReference type="Proteomes" id="UP001165679">
    <property type="component" value="Unassembled WGS sequence"/>
</dbReference>
<sequence length="117" mass="12235">MKLLLLALVLAGAGGIAYPRMHEQTDSACAALDKRLQSLIQLRFQALKLASNPRLAGAAASAQASLPAGATIVAWLHEKLPFLPPEVGCAAAYWMTVVQPDLTQLIPASLPIKPPGG</sequence>
<dbReference type="RefSeq" id="WP_264712484.1">
    <property type="nucleotide sequence ID" value="NZ_JAPDNT010000002.1"/>
</dbReference>
<organism evidence="1 2">
    <name type="scientific">Limobrevibacterium gyesilva</name>
    <dbReference type="NCBI Taxonomy" id="2991712"/>
    <lineage>
        <taxon>Bacteria</taxon>
        <taxon>Pseudomonadati</taxon>
        <taxon>Pseudomonadota</taxon>
        <taxon>Alphaproteobacteria</taxon>
        <taxon>Acetobacterales</taxon>
        <taxon>Acetobacteraceae</taxon>
        <taxon>Limobrevibacterium</taxon>
    </lineage>
</organism>
<keyword evidence="2" id="KW-1185">Reference proteome</keyword>
<comment type="caution">
    <text evidence="1">The sequence shown here is derived from an EMBL/GenBank/DDBJ whole genome shotgun (WGS) entry which is preliminary data.</text>
</comment>
<gene>
    <name evidence="1" type="ORF">OL599_04690</name>
</gene>
<reference evidence="1" key="1">
    <citation type="submission" date="2022-09" db="EMBL/GenBank/DDBJ databases">
        <title>Rhodovastum sp. nov. RN2-1 isolated from soil in Seongnam, South Korea.</title>
        <authorList>
            <person name="Le N.T."/>
        </authorList>
    </citation>
    <scope>NUCLEOTIDE SEQUENCE</scope>
    <source>
        <strain evidence="1">RN2-1</strain>
    </source>
</reference>
<dbReference type="EMBL" id="JAPDNT010000002">
    <property type="protein sequence ID" value="MCW3473867.1"/>
    <property type="molecule type" value="Genomic_DNA"/>
</dbReference>
<evidence type="ECO:0000313" key="1">
    <source>
        <dbReference type="EMBL" id="MCW3473867.1"/>
    </source>
</evidence>
<name>A0AA42CGC3_9PROT</name>
<proteinExistence type="predicted"/>
<protein>
    <submittedName>
        <fullName evidence="1">Uncharacterized protein</fullName>
    </submittedName>
</protein>
<dbReference type="AlphaFoldDB" id="A0AA42CGC3"/>